<accession>A0ACC2FQ71</accession>
<name>A0ACC2FQ71_DALPE</name>
<gene>
    <name evidence="1" type="ORF">DPEC_G00272220</name>
</gene>
<protein>
    <submittedName>
        <fullName evidence="1">Uncharacterized protein</fullName>
    </submittedName>
</protein>
<organism evidence="1 2">
    <name type="scientific">Dallia pectoralis</name>
    <name type="common">Alaska blackfish</name>
    <dbReference type="NCBI Taxonomy" id="75939"/>
    <lineage>
        <taxon>Eukaryota</taxon>
        <taxon>Metazoa</taxon>
        <taxon>Chordata</taxon>
        <taxon>Craniata</taxon>
        <taxon>Vertebrata</taxon>
        <taxon>Euteleostomi</taxon>
        <taxon>Actinopterygii</taxon>
        <taxon>Neopterygii</taxon>
        <taxon>Teleostei</taxon>
        <taxon>Protacanthopterygii</taxon>
        <taxon>Esociformes</taxon>
        <taxon>Umbridae</taxon>
        <taxon>Dallia</taxon>
    </lineage>
</organism>
<dbReference type="EMBL" id="CM055751">
    <property type="protein sequence ID" value="KAJ7993417.1"/>
    <property type="molecule type" value="Genomic_DNA"/>
</dbReference>
<sequence length="125" mass="14134">MNKIKASLGRILTCVPGVVRSPVASLSGRDIDTDNVNYGSHRLLPREQRRYTFNEAPHKQRRGWWVSDVQVPLVLLFALLEPFHNTVSSRSGIRYASHVRGVSRNGCRPRTNCICRAHEAARLSQ</sequence>
<evidence type="ECO:0000313" key="2">
    <source>
        <dbReference type="Proteomes" id="UP001157502"/>
    </source>
</evidence>
<keyword evidence="2" id="KW-1185">Reference proteome</keyword>
<evidence type="ECO:0000313" key="1">
    <source>
        <dbReference type="EMBL" id="KAJ7993417.1"/>
    </source>
</evidence>
<proteinExistence type="predicted"/>
<reference evidence="1" key="1">
    <citation type="submission" date="2021-05" db="EMBL/GenBank/DDBJ databases">
        <authorList>
            <person name="Pan Q."/>
            <person name="Jouanno E."/>
            <person name="Zahm M."/>
            <person name="Klopp C."/>
            <person name="Cabau C."/>
            <person name="Louis A."/>
            <person name="Berthelot C."/>
            <person name="Parey E."/>
            <person name="Roest Crollius H."/>
            <person name="Montfort J."/>
            <person name="Robinson-Rechavi M."/>
            <person name="Bouchez O."/>
            <person name="Lampietro C."/>
            <person name="Lopez Roques C."/>
            <person name="Donnadieu C."/>
            <person name="Postlethwait J."/>
            <person name="Bobe J."/>
            <person name="Dillon D."/>
            <person name="Chandos A."/>
            <person name="von Hippel F."/>
            <person name="Guiguen Y."/>
        </authorList>
    </citation>
    <scope>NUCLEOTIDE SEQUENCE</scope>
    <source>
        <strain evidence="1">YG-Jan2019</strain>
    </source>
</reference>
<comment type="caution">
    <text evidence="1">The sequence shown here is derived from an EMBL/GenBank/DDBJ whole genome shotgun (WGS) entry which is preliminary data.</text>
</comment>
<dbReference type="Proteomes" id="UP001157502">
    <property type="component" value="Chromosome 24"/>
</dbReference>